<protein>
    <recommendedName>
        <fullName evidence="3">Glutamine cyclotransferase</fullName>
    </recommendedName>
</protein>
<dbReference type="PANTHER" id="PTHR31270:SF1">
    <property type="entry name" value="GLUTAMINYL-PEPTIDE CYCLOTRANSFERASE"/>
    <property type="match status" value="1"/>
</dbReference>
<dbReference type="Pfam" id="PF05096">
    <property type="entry name" value="Glu_cyclase_2"/>
    <property type="match status" value="1"/>
</dbReference>
<dbReference type="SUPFAM" id="SSF50969">
    <property type="entry name" value="YVTN repeat-like/Quinoprotein amine dehydrogenase"/>
    <property type="match status" value="1"/>
</dbReference>
<organism evidence="1 2">
    <name type="scientific">Streptomyces smaragdinus</name>
    <dbReference type="NCBI Taxonomy" id="2585196"/>
    <lineage>
        <taxon>Bacteria</taxon>
        <taxon>Bacillati</taxon>
        <taxon>Actinomycetota</taxon>
        <taxon>Actinomycetes</taxon>
        <taxon>Kitasatosporales</taxon>
        <taxon>Streptomycetaceae</taxon>
        <taxon>Streptomyces</taxon>
    </lineage>
</organism>
<evidence type="ECO:0000313" key="1">
    <source>
        <dbReference type="EMBL" id="MQY15233.1"/>
    </source>
</evidence>
<evidence type="ECO:0000313" key="2">
    <source>
        <dbReference type="Proteomes" id="UP000466345"/>
    </source>
</evidence>
<sequence>MSLPDALFGEGITLAGDRVWQLTWQNGVALERDAASLKERRRVPYKGEGWGLCHQSAPDRLVMSDGSSNLTFRDPRTFAVNGTIAVREGSRPVRNLNELECTPDGAVYANIWQTDRIIRIDPASGKVTASVDATGLLTPAERAAGADVLNGIASIPGTDEFWVTGKLWPKLFRVRFVPVG</sequence>
<reference evidence="1 2" key="1">
    <citation type="submission" date="2019-10" db="EMBL/GenBank/DDBJ databases">
        <title>Streptomyces smaragdinus sp. nov. and Streptomyces fabii sp. nov., isolated from the gut of fungus growing-termite Macrotermes natalensis.</title>
        <authorList>
            <person name="Schwitalla J."/>
            <person name="Benndorf R."/>
            <person name="Martin K."/>
            <person name="De Beer W."/>
            <person name="Kaster A.-K."/>
            <person name="Vollmers J."/>
            <person name="Poulsen M."/>
            <person name="Beemelmanns C."/>
        </authorList>
    </citation>
    <scope>NUCLEOTIDE SEQUENCE [LARGE SCALE GENOMIC DNA]</scope>
    <source>
        <strain evidence="1 2">RB5</strain>
    </source>
</reference>
<accession>A0A7K0CPJ9</accession>
<dbReference type="InterPro" id="IPR007788">
    <property type="entry name" value="QCT"/>
</dbReference>
<keyword evidence="2" id="KW-1185">Reference proteome</keyword>
<dbReference type="EMBL" id="WEGJ01000030">
    <property type="protein sequence ID" value="MQY15233.1"/>
    <property type="molecule type" value="Genomic_DNA"/>
</dbReference>
<gene>
    <name evidence="1" type="ORF">SRB5_54120</name>
</gene>
<dbReference type="GO" id="GO:0016603">
    <property type="term" value="F:glutaminyl-peptide cyclotransferase activity"/>
    <property type="evidence" value="ECO:0007669"/>
    <property type="project" value="InterPro"/>
</dbReference>
<comment type="caution">
    <text evidence="1">The sequence shown here is derived from an EMBL/GenBank/DDBJ whole genome shotgun (WGS) entry which is preliminary data.</text>
</comment>
<name>A0A7K0CPJ9_9ACTN</name>
<proteinExistence type="predicted"/>
<evidence type="ECO:0008006" key="3">
    <source>
        <dbReference type="Google" id="ProtNLM"/>
    </source>
</evidence>
<dbReference type="AlphaFoldDB" id="A0A7K0CPJ9"/>
<dbReference type="Gene3D" id="2.130.10.10">
    <property type="entry name" value="YVTN repeat-like/Quinoprotein amine dehydrogenase"/>
    <property type="match status" value="1"/>
</dbReference>
<dbReference type="InterPro" id="IPR011044">
    <property type="entry name" value="Quino_amine_DH_bsu"/>
</dbReference>
<dbReference type="PANTHER" id="PTHR31270">
    <property type="entry name" value="GLUTAMINYL-PEPTIDE CYCLOTRANSFERASE"/>
    <property type="match status" value="1"/>
</dbReference>
<dbReference type="InterPro" id="IPR015943">
    <property type="entry name" value="WD40/YVTN_repeat-like_dom_sf"/>
</dbReference>
<dbReference type="Proteomes" id="UP000466345">
    <property type="component" value="Unassembled WGS sequence"/>
</dbReference>